<protein>
    <submittedName>
        <fullName evidence="3">Uncharacterized protein</fullName>
    </submittedName>
</protein>
<evidence type="ECO:0000256" key="1">
    <source>
        <dbReference type="SAM" id="MobiDB-lite"/>
    </source>
</evidence>
<dbReference type="AlphaFoldDB" id="A0A8X6MBU7"/>
<keyword evidence="5" id="KW-1185">Reference proteome</keyword>
<feature type="region of interest" description="Disordered" evidence="1">
    <location>
        <begin position="1"/>
        <end position="24"/>
    </location>
</feature>
<feature type="transmembrane region" description="Helical" evidence="2">
    <location>
        <begin position="31"/>
        <end position="53"/>
    </location>
</feature>
<keyword evidence="2" id="KW-0812">Transmembrane</keyword>
<accession>A0A8X6MBU7</accession>
<dbReference type="EMBL" id="BMAW01090015">
    <property type="protein sequence ID" value="GFS42670.1"/>
    <property type="molecule type" value="Genomic_DNA"/>
</dbReference>
<feature type="compositionally biased region" description="Polar residues" evidence="1">
    <location>
        <begin position="8"/>
        <end position="18"/>
    </location>
</feature>
<evidence type="ECO:0000313" key="4">
    <source>
        <dbReference type="EMBL" id="GFS78929.1"/>
    </source>
</evidence>
<evidence type="ECO:0000313" key="5">
    <source>
        <dbReference type="Proteomes" id="UP000887013"/>
    </source>
</evidence>
<keyword evidence="2" id="KW-0472">Membrane</keyword>
<evidence type="ECO:0000256" key="2">
    <source>
        <dbReference type="SAM" id="Phobius"/>
    </source>
</evidence>
<organism evidence="3 5">
    <name type="scientific">Nephila pilipes</name>
    <name type="common">Giant wood spider</name>
    <name type="synonym">Nephila maculata</name>
    <dbReference type="NCBI Taxonomy" id="299642"/>
    <lineage>
        <taxon>Eukaryota</taxon>
        <taxon>Metazoa</taxon>
        <taxon>Ecdysozoa</taxon>
        <taxon>Arthropoda</taxon>
        <taxon>Chelicerata</taxon>
        <taxon>Arachnida</taxon>
        <taxon>Araneae</taxon>
        <taxon>Araneomorphae</taxon>
        <taxon>Entelegynae</taxon>
        <taxon>Araneoidea</taxon>
        <taxon>Nephilidae</taxon>
        <taxon>Nephila</taxon>
    </lineage>
</organism>
<reference evidence="3" key="1">
    <citation type="submission" date="2020-08" db="EMBL/GenBank/DDBJ databases">
        <title>Multicomponent nature underlies the extraordinary mechanical properties of spider dragline silk.</title>
        <authorList>
            <person name="Kono N."/>
            <person name="Nakamura H."/>
            <person name="Mori M."/>
            <person name="Yoshida Y."/>
            <person name="Ohtoshi R."/>
            <person name="Malay A.D."/>
            <person name="Moran D.A.P."/>
            <person name="Tomita M."/>
            <person name="Numata K."/>
            <person name="Arakawa K."/>
        </authorList>
    </citation>
    <scope>NUCLEOTIDE SEQUENCE</scope>
</reference>
<name>A0A8X6MBU7_NEPPI</name>
<comment type="caution">
    <text evidence="3">The sequence shown here is derived from an EMBL/GenBank/DDBJ whole genome shotgun (WGS) entry which is preliminary data.</text>
</comment>
<dbReference type="EMBL" id="BMAW01051148">
    <property type="protein sequence ID" value="GFS78929.1"/>
    <property type="molecule type" value="Genomic_DNA"/>
</dbReference>
<sequence>MACKTKSTENITISPSTEPNDDRSELWTHSALTTGACVMAFLLIIIGACIFYFRKIYLDRKNQLPTVQIIDEETNIYTRAHHRSHESCPHS</sequence>
<proteinExistence type="predicted"/>
<dbReference type="OrthoDB" id="6419049at2759"/>
<evidence type="ECO:0000313" key="3">
    <source>
        <dbReference type="EMBL" id="GFS42670.1"/>
    </source>
</evidence>
<keyword evidence="2" id="KW-1133">Transmembrane helix</keyword>
<gene>
    <name evidence="4" type="ORF">NPIL_455402</name>
    <name evidence="3" type="ORF">NPIL_638561</name>
</gene>
<dbReference type="Proteomes" id="UP000887013">
    <property type="component" value="Unassembled WGS sequence"/>
</dbReference>